<sequence>MSTMTTRIHLPPIPPPTSPYLLLPKVLTCTLFAERRPTDPDNCHEAPEKGSFYHASPIHADRREPQPPPTPFTIPEQVYYPVEEDNIILVRPHPTRCSSHATTVPEK</sequence>
<dbReference type="Proteomes" id="UP000016931">
    <property type="component" value="Unassembled WGS sequence"/>
</dbReference>
<protein>
    <submittedName>
        <fullName evidence="2">Uncharacterized protein</fullName>
    </submittedName>
</protein>
<accession>N1QNX1</accession>
<gene>
    <name evidence="2" type="ORF">SEPMUDRAFT_104968</name>
</gene>
<name>N1QNX1_SPHMS</name>
<organism evidence="2 3">
    <name type="scientific">Sphaerulina musiva (strain SO2202)</name>
    <name type="common">Poplar stem canker fungus</name>
    <name type="synonym">Septoria musiva</name>
    <dbReference type="NCBI Taxonomy" id="692275"/>
    <lineage>
        <taxon>Eukaryota</taxon>
        <taxon>Fungi</taxon>
        <taxon>Dikarya</taxon>
        <taxon>Ascomycota</taxon>
        <taxon>Pezizomycotina</taxon>
        <taxon>Dothideomycetes</taxon>
        <taxon>Dothideomycetidae</taxon>
        <taxon>Mycosphaerellales</taxon>
        <taxon>Mycosphaerellaceae</taxon>
        <taxon>Sphaerulina</taxon>
    </lineage>
</organism>
<feature type="compositionally biased region" description="Basic and acidic residues" evidence="1">
    <location>
        <begin position="39"/>
        <end position="48"/>
    </location>
</feature>
<evidence type="ECO:0000256" key="1">
    <source>
        <dbReference type="SAM" id="MobiDB-lite"/>
    </source>
</evidence>
<dbReference type="GeneID" id="27897696"/>
<feature type="region of interest" description="Disordered" evidence="1">
    <location>
        <begin position="39"/>
        <end position="73"/>
    </location>
</feature>
<evidence type="ECO:0000313" key="3">
    <source>
        <dbReference type="Proteomes" id="UP000016931"/>
    </source>
</evidence>
<evidence type="ECO:0000313" key="2">
    <source>
        <dbReference type="EMBL" id="EMF17759.1"/>
    </source>
</evidence>
<keyword evidence="3" id="KW-1185">Reference proteome</keyword>
<dbReference type="EMBL" id="KB456260">
    <property type="protein sequence ID" value="EMF17759.1"/>
    <property type="molecule type" value="Genomic_DNA"/>
</dbReference>
<dbReference type="AlphaFoldDB" id="N1QNX1"/>
<proteinExistence type="predicted"/>
<dbReference type="RefSeq" id="XP_016765880.1">
    <property type="nucleotide sequence ID" value="XM_016900559.1"/>
</dbReference>
<dbReference type="HOGENOM" id="CLU_2211618_0_0_1"/>
<reference evidence="2 3" key="1">
    <citation type="journal article" date="2012" name="PLoS Pathog.">
        <title>Diverse lifestyles and strategies of plant pathogenesis encoded in the genomes of eighteen Dothideomycetes fungi.</title>
        <authorList>
            <person name="Ohm R.A."/>
            <person name="Feau N."/>
            <person name="Henrissat B."/>
            <person name="Schoch C.L."/>
            <person name="Horwitz B.A."/>
            <person name="Barry K.W."/>
            <person name="Condon B.J."/>
            <person name="Copeland A.C."/>
            <person name="Dhillon B."/>
            <person name="Glaser F."/>
            <person name="Hesse C.N."/>
            <person name="Kosti I."/>
            <person name="LaButti K."/>
            <person name="Lindquist E.A."/>
            <person name="Lucas S."/>
            <person name="Salamov A.A."/>
            <person name="Bradshaw R.E."/>
            <person name="Ciuffetti L."/>
            <person name="Hamelin R.C."/>
            <person name="Kema G.H.J."/>
            <person name="Lawrence C."/>
            <person name="Scott J.A."/>
            <person name="Spatafora J.W."/>
            <person name="Turgeon B.G."/>
            <person name="de Wit P.J.G.M."/>
            <person name="Zhong S."/>
            <person name="Goodwin S.B."/>
            <person name="Grigoriev I.V."/>
        </authorList>
    </citation>
    <scope>NUCLEOTIDE SEQUENCE [LARGE SCALE GENOMIC DNA]</scope>
    <source>
        <strain evidence="2 3">SO2202</strain>
    </source>
</reference>